<evidence type="ECO:0000313" key="3">
    <source>
        <dbReference type="EMBL" id="ANP71496.1"/>
    </source>
</evidence>
<dbReference type="AlphaFoldDB" id="A0A1B1BG86"/>
<name>A0A1B1BG86_9MICO</name>
<feature type="region of interest" description="Disordered" evidence="1">
    <location>
        <begin position="53"/>
        <end position="76"/>
    </location>
</feature>
<evidence type="ECO:0000256" key="2">
    <source>
        <dbReference type="SAM" id="Phobius"/>
    </source>
</evidence>
<keyword evidence="2" id="KW-0472">Membrane</keyword>
<sequence length="112" mass="12404">MTTTGLAGAPPGFDKLNQRVAASRMRHLPFAEPSPAARTLTPVSENLLLPRRTAQHQRVVPSPVSSTRPATPPPPDFCLRNSPTDLLFRALWQLVGLYVFVVLVVKDRRLPR</sequence>
<reference evidence="3 4" key="1">
    <citation type="submission" date="2016-06" db="EMBL/GenBank/DDBJ databases">
        <title>Genome sequencing of Cryobacterium arcticum PAMC 27867.</title>
        <authorList>
            <person name="Lee J."/>
            <person name="Kim O.-S."/>
        </authorList>
    </citation>
    <scope>NUCLEOTIDE SEQUENCE [LARGE SCALE GENOMIC DNA]</scope>
    <source>
        <strain evidence="3 4">PAMC 27867</strain>
    </source>
</reference>
<protein>
    <submittedName>
        <fullName evidence="3">Uncharacterized protein</fullName>
    </submittedName>
</protein>
<evidence type="ECO:0000256" key="1">
    <source>
        <dbReference type="SAM" id="MobiDB-lite"/>
    </source>
</evidence>
<dbReference type="Proteomes" id="UP000092582">
    <property type="component" value="Chromosome 1"/>
</dbReference>
<evidence type="ECO:0000313" key="4">
    <source>
        <dbReference type="Proteomes" id="UP000092582"/>
    </source>
</evidence>
<keyword evidence="2" id="KW-1133">Transmembrane helix</keyword>
<proteinExistence type="predicted"/>
<dbReference type="KEGG" id="cart:PA27867_0527"/>
<keyword evidence="4" id="KW-1185">Reference proteome</keyword>
<accession>A0A1B1BG86</accession>
<dbReference type="EMBL" id="CP016282">
    <property type="protein sequence ID" value="ANP71496.1"/>
    <property type="molecule type" value="Genomic_DNA"/>
</dbReference>
<feature type="transmembrane region" description="Helical" evidence="2">
    <location>
        <begin position="86"/>
        <end position="105"/>
    </location>
</feature>
<keyword evidence="2" id="KW-0812">Transmembrane</keyword>
<gene>
    <name evidence="3" type="ORF">PA27867_0527</name>
</gene>
<organism evidence="3 4">
    <name type="scientific">Cryobacterium arcticum</name>
    <dbReference type="NCBI Taxonomy" id="670052"/>
    <lineage>
        <taxon>Bacteria</taxon>
        <taxon>Bacillati</taxon>
        <taxon>Actinomycetota</taxon>
        <taxon>Actinomycetes</taxon>
        <taxon>Micrococcales</taxon>
        <taxon>Microbacteriaceae</taxon>
        <taxon>Cryobacterium</taxon>
    </lineage>
</organism>